<dbReference type="RefSeq" id="WP_072272607.1">
    <property type="nucleotide sequence ID" value="NZ_CCXW01000001.1"/>
</dbReference>
<protein>
    <submittedName>
        <fullName evidence="1">Uncharacterized protein</fullName>
    </submittedName>
</protein>
<evidence type="ECO:0000313" key="2">
    <source>
        <dbReference type="Proteomes" id="UP000182110"/>
    </source>
</evidence>
<dbReference type="AlphaFoldDB" id="A0AAN2TRZ6"/>
<keyword evidence="2" id="KW-1185">Reference proteome</keyword>
<gene>
    <name evidence="1" type="ORF">BN1180_01595</name>
</gene>
<organism evidence="1 2">
    <name type="scientific">Peribacillus simplex</name>
    <dbReference type="NCBI Taxonomy" id="1478"/>
    <lineage>
        <taxon>Bacteria</taxon>
        <taxon>Bacillati</taxon>
        <taxon>Bacillota</taxon>
        <taxon>Bacilli</taxon>
        <taxon>Bacillales</taxon>
        <taxon>Bacillaceae</taxon>
        <taxon>Peribacillus</taxon>
    </lineage>
</organism>
<reference evidence="1 2" key="1">
    <citation type="journal article" date="2014" name="Genome Announc.">
        <title>Genome Sequence of Bacillus simplex Strain P558, Isolated from a Human Fecal Sample.</title>
        <authorList>
            <person name="Croce O."/>
            <person name="Hugon P."/>
            <person name="Lagier J.C."/>
            <person name="Bibi F."/>
            <person name="Robert C."/>
            <person name="Azhar E.I."/>
            <person name="Raoult D."/>
            <person name="Fournier P.E."/>
        </authorList>
    </citation>
    <scope>NUCLEOTIDE SEQUENCE [LARGE SCALE GENOMIC DNA]</scope>
    <source>
        <strain evidence="1 2">P558</strain>
    </source>
</reference>
<name>A0AAN2TRZ6_9BACI</name>
<proteinExistence type="predicted"/>
<accession>A0AAN2TRZ6</accession>
<comment type="caution">
    <text evidence="1">The sequence shown here is derived from an EMBL/GenBank/DDBJ whole genome shotgun (WGS) entry which is preliminary data.</text>
</comment>
<dbReference type="Proteomes" id="UP000182110">
    <property type="component" value="Unassembled WGS sequence"/>
</dbReference>
<dbReference type="InterPro" id="IPR037026">
    <property type="entry name" value="Vgr_OB-fold_dom_sf"/>
</dbReference>
<dbReference type="Gene3D" id="2.40.50.230">
    <property type="entry name" value="Gp5 N-terminal domain"/>
    <property type="match status" value="1"/>
</dbReference>
<sequence>MSSESRFVDNVIKNIMLQVHTNQPARVIKYFPDTKPPSADIEYLFMARDKQGDLSKHAMVEAVPVVRHVGPLVKGDVVWVEIAERAMDDFQKVPFDPGMRRMFNLNDGVITGVFDL</sequence>
<dbReference type="EMBL" id="CCXW01000001">
    <property type="protein sequence ID" value="CEG31451.1"/>
    <property type="molecule type" value="Genomic_DNA"/>
</dbReference>
<evidence type="ECO:0000313" key="1">
    <source>
        <dbReference type="EMBL" id="CEG31451.1"/>
    </source>
</evidence>